<dbReference type="Gene3D" id="1.10.1660.10">
    <property type="match status" value="1"/>
</dbReference>
<name>A0A2T0Q4E5_9ACTN</name>
<dbReference type="InterPro" id="IPR009061">
    <property type="entry name" value="DNA-bd_dom_put_sf"/>
</dbReference>
<dbReference type="PANTHER" id="PTHR30204:SF93">
    <property type="entry name" value="HTH MERR-TYPE DOMAIN-CONTAINING PROTEIN"/>
    <property type="match status" value="1"/>
</dbReference>
<dbReference type="PRINTS" id="PR00040">
    <property type="entry name" value="HTHMERR"/>
</dbReference>
<dbReference type="Pfam" id="PF13411">
    <property type="entry name" value="MerR_1"/>
    <property type="match status" value="1"/>
</dbReference>
<dbReference type="GO" id="GO:0003677">
    <property type="term" value="F:DNA binding"/>
    <property type="evidence" value="ECO:0007669"/>
    <property type="project" value="UniProtKB-KW"/>
</dbReference>
<evidence type="ECO:0000313" key="4">
    <source>
        <dbReference type="Proteomes" id="UP000237846"/>
    </source>
</evidence>
<feature type="domain" description="HTH merR-type" evidence="2">
    <location>
        <begin position="10"/>
        <end position="79"/>
    </location>
</feature>
<evidence type="ECO:0000313" key="3">
    <source>
        <dbReference type="EMBL" id="PRX98687.1"/>
    </source>
</evidence>
<reference evidence="3 4" key="1">
    <citation type="submission" date="2018-03" db="EMBL/GenBank/DDBJ databases">
        <title>Genomic Encyclopedia of Archaeal and Bacterial Type Strains, Phase II (KMG-II): from individual species to whole genera.</title>
        <authorList>
            <person name="Goeker M."/>
        </authorList>
    </citation>
    <scope>NUCLEOTIDE SEQUENCE [LARGE SCALE GENOMIC DNA]</scope>
    <source>
        <strain evidence="3 4">DSM 45601</strain>
    </source>
</reference>
<evidence type="ECO:0000256" key="1">
    <source>
        <dbReference type="ARBA" id="ARBA00023125"/>
    </source>
</evidence>
<dbReference type="PROSITE" id="PS50937">
    <property type="entry name" value="HTH_MERR_2"/>
    <property type="match status" value="1"/>
</dbReference>
<dbReference type="InterPro" id="IPR000551">
    <property type="entry name" value="MerR-type_HTH_dom"/>
</dbReference>
<dbReference type="PANTHER" id="PTHR30204">
    <property type="entry name" value="REDOX-CYCLING DRUG-SENSING TRANSCRIPTIONAL ACTIVATOR SOXR"/>
    <property type="match status" value="1"/>
</dbReference>
<dbReference type="EMBL" id="PVZC01000004">
    <property type="protein sequence ID" value="PRX98687.1"/>
    <property type="molecule type" value="Genomic_DNA"/>
</dbReference>
<evidence type="ECO:0000259" key="2">
    <source>
        <dbReference type="PROSITE" id="PS50937"/>
    </source>
</evidence>
<dbReference type="CDD" id="cd00592">
    <property type="entry name" value="HTH_MerR-like"/>
    <property type="match status" value="1"/>
</dbReference>
<dbReference type="SMART" id="SM00422">
    <property type="entry name" value="HTH_MERR"/>
    <property type="match status" value="1"/>
</dbReference>
<keyword evidence="4" id="KW-1185">Reference proteome</keyword>
<dbReference type="AlphaFoldDB" id="A0A2T0Q4E5"/>
<dbReference type="SUPFAM" id="SSF46955">
    <property type="entry name" value="Putative DNA-binding domain"/>
    <property type="match status" value="1"/>
</dbReference>
<accession>A0A2T0Q4E5</accession>
<gene>
    <name evidence="3" type="ORF">CLV72_104266</name>
</gene>
<dbReference type="InterPro" id="IPR047057">
    <property type="entry name" value="MerR_fam"/>
</dbReference>
<keyword evidence="1 3" id="KW-0238">DNA-binding</keyword>
<comment type="caution">
    <text evidence="3">The sequence shown here is derived from an EMBL/GenBank/DDBJ whole genome shotgun (WGS) entry which is preliminary data.</text>
</comment>
<proteinExistence type="predicted"/>
<sequence>MERVNGDGAVFTIGDLARRTGLPVKTIRYYADIGVVPPTARSSGGYRLYDAAAVARLDLVRTLRELDVDLASIRRVLDRELDLAELAAVHADALDAQIRILRTQRAVLRTVADRGTELEELSLMHRLARLSAAERQRIIDDYWASAFDGLDIDPVFAERMRCVRVELPDDPSPEQVDAWVELAELVADPGHRARVRQMAQAHHDARAAGEGMAPPDADASAFAALVAERAGAALDAGIDPASAQGRAIADELAAEAGITGDDPLDRREALADRIAMGTDARVERFWHLLAIVNGWPAPEGAGGRTPAVPTMEWFIAALRASARG</sequence>
<dbReference type="Proteomes" id="UP000237846">
    <property type="component" value="Unassembled WGS sequence"/>
</dbReference>
<organism evidence="3 4">
    <name type="scientific">Allonocardiopsis opalescens</name>
    <dbReference type="NCBI Taxonomy" id="1144618"/>
    <lineage>
        <taxon>Bacteria</taxon>
        <taxon>Bacillati</taxon>
        <taxon>Actinomycetota</taxon>
        <taxon>Actinomycetes</taxon>
        <taxon>Streptosporangiales</taxon>
        <taxon>Allonocardiopsis</taxon>
    </lineage>
</organism>
<protein>
    <submittedName>
        <fullName evidence="3">DNA-binding transcriptional MerR regulator</fullName>
    </submittedName>
</protein>
<dbReference type="GO" id="GO:0003700">
    <property type="term" value="F:DNA-binding transcription factor activity"/>
    <property type="evidence" value="ECO:0007669"/>
    <property type="project" value="InterPro"/>
</dbReference>